<reference evidence="1 2" key="1">
    <citation type="submission" date="2016-07" db="EMBL/GenBank/DDBJ databases">
        <title>Pervasive Adenine N6-methylation of Active Genes in Fungi.</title>
        <authorList>
            <consortium name="DOE Joint Genome Institute"/>
            <person name="Mondo S.J."/>
            <person name="Dannebaum R.O."/>
            <person name="Kuo R.C."/>
            <person name="Labutti K."/>
            <person name="Haridas S."/>
            <person name="Kuo A."/>
            <person name="Salamov A."/>
            <person name="Ahrendt S.R."/>
            <person name="Lipzen A."/>
            <person name="Sullivan W."/>
            <person name="Andreopoulos W.B."/>
            <person name="Clum A."/>
            <person name="Lindquist E."/>
            <person name="Daum C."/>
            <person name="Ramamoorthy G.K."/>
            <person name="Gryganskyi A."/>
            <person name="Culley D."/>
            <person name="Magnuson J.K."/>
            <person name="James T.Y."/>
            <person name="O'Malley M.A."/>
            <person name="Stajich J.E."/>
            <person name="Spatafora J.W."/>
            <person name="Visel A."/>
            <person name="Grigoriev I.V."/>
        </authorList>
    </citation>
    <scope>NUCLEOTIDE SEQUENCE [LARGE SCALE GENOMIC DNA]</scope>
    <source>
        <strain evidence="1 2">CBS 931.73</strain>
    </source>
</reference>
<protein>
    <submittedName>
        <fullName evidence="1">Uncharacterized protein</fullName>
    </submittedName>
</protein>
<organism evidence="1 2">
    <name type="scientific">Basidiobolus meristosporus CBS 931.73</name>
    <dbReference type="NCBI Taxonomy" id="1314790"/>
    <lineage>
        <taxon>Eukaryota</taxon>
        <taxon>Fungi</taxon>
        <taxon>Fungi incertae sedis</taxon>
        <taxon>Zoopagomycota</taxon>
        <taxon>Entomophthoromycotina</taxon>
        <taxon>Basidiobolomycetes</taxon>
        <taxon>Basidiobolales</taxon>
        <taxon>Basidiobolaceae</taxon>
        <taxon>Basidiobolus</taxon>
    </lineage>
</organism>
<dbReference type="AlphaFoldDB" id="A0A1Y1ZCL8"/>
<gene>
    <name evidence="1" type="ORF">K493DRAFT_332559</name>
</gene>
<dbReference type="EMBL" id="MCFE01000004">
    <property type="protein sequence ID" value="ORY08023.1"/>
    <property type="molecule type" value="Genomic_DNA"/>
</dbReference>
<dbReference type="Proteomes" id="UP000193498">
    <property type="component" value="Unassembled WGS sequence"/>
</dbReference>
<sequence>MFKQLKFSLRKGTEKENLHQQPFGLSNRGSGQLSGALKRLKSVCNFSSNGVTLNEELMDWVYDRDKSSVTTADGLESTKIPKRRLRRSSFFLQTTEKDKLEEAGAGVLYIRVHQLQYQGKKSYEVKYRLRVAFRDSSSTNMTVSQQGKDVYAIFPEEILLFDVDKPFSIQLELIALRETGASSSRLMRKINKRDEFPATIGTLHLSFPLTSLGKATDTYILNCENELDIKSAQSVLTVGMCKINPRLRTPNRGACCISPDTILHEGTITVYKRIRSFVVGGSFVYFLRLDSVPRSIEARHALLVQQMRSKESRFNNSFGPTAENHYTKPGVHIFGYWLLRVNL</sequence>
<accession>A0A1Y1ZCL8</accession>
<evidence type="ECO:0000313" key="2">
    <source>
        <dbReference type="Proteomes" id="UP000193498"/>
    </source>
</evidence>
<dbReference type="OrthoDB" id="2119658at2759"/>
<evidence type="ECO:0000313" key="1">
    <source>
        <dbReference type="EMBL" id="ORY08023.1"/>
    </source>
</evidence>
<name>A0A1Y1ZCL8_9FUNG</name>
<proteinExistence type="predicted"/>
<dbReference type="InParanoid" id="A0A1Y1ZCL8"/>
<comment type="caution">
    <text evidence="1">The sequence shown here is derived from an EMBL/GenBank/DDBJ whole genome shotgun (WGS) entry which is preliminary data.</text>
</comment>
<keyword evidence="2" id="KW-1185">Reference proteome</keyword>